<evidence type="ECO:0000313" key="3">
    <source>
        <dbReference type="EMBL" id="TDQ17022.1"/>
    </source>
</evidence>
<evidence type="ECO:0000256" key="2">
    <source>
        <dbReference type="SAM" id="Phobius"/>
    </source>
</evidence>
<dbReference type="AlphaFoldDB" id="A0A4R6T5U2"/>
<dbReference type="Pfam" id="PF19578">
    <property type="entry name" value="DUF6090"/>
    <property type="match status" value="1"/>
</dbReference>
<name>A0A4R6T5U2_9BACT</name>
<comment type="caution">
    <text evidence="3">The sequence shown here is derived from an EMBL/GenBank/DDBJ whole genome shotgun (WGS) entry which is preliminary data.</text>
</comment>
<keyword evidence="4" id="KW-1185">Reference proteome</keyword>
<gene>
    <name evidence="3" type="ORF">DFQ04_1670</name>
</gene>
<dbReference type="EMBL" id="SNYF01000006">
    <property type="protein sequence ID" value="TDQ17022.1"/>
    <property type="molecule type" value="Genomic_DNA"/>
</dbReference>
<keyword evidence="2" id="KW-0472">Membrane</keyword>
<keyword evidence="1" id="KW-0175">Coiled coil</keyword>
<dbReference type="RefSeq" id="WP_133554665.1">
    <property type="nucleotide sequence ID" value="NZ_SNYF01000006.1"/>
</dbReference>
<reference evidence="3 4" key="1">
    <citation type="submission" date="2019-03" db="EMBL/GenBank/DDBJ databases">
        <title>Genomic Encyclopedia of Type Strains, Phase III (KMG-III): the genomes of soil and plant-associated and newly described type strains.</title>
        <authorList>
            <person name="Whitman W."/>
        </authorList>
    </citation>
    <scope>NUCLEOTIDE SEQUENCE [LARGE SCALE GENOMIC DNA]</scope>
    <source>
        <strain evidence="3 4">CECT 8446</strain>
    </source>
</reference>
<accession>A0A4R6T5U2</accession>
<protein>
    <submittedName>
        <fullName evidence="3">Uncharacterized protein</fullName>
    </submittedName>
</protein>
<dbReference type="OrthoDB" id="822590at2"/>
<evidence type="ECO:0000313" key="4">
    <source>
        <dbReference type="Proteomes" id="UP000294535"/>
    </source>
</evidence>
<dbReference type="InterPro" id="IPR045749">
    <property type="entry name" value="DUF6090"/>
</dbReference>
<dbReference type="Proteomes" id="UP000294535">
    <property type="component" value="Unassembled WGS sequence"/>
</dbReference>
<sequence>MLSFFRKIRQKLLNQHRITQYLAYAAGEILLVMIGILLALQVNNWNEARKTKLTEEAILKNLVQDLTADSISYQSNLAALAKINALHQVLYEIGVKGMDLEIENPNAIRLLILFNPVAMENDPFVASKISNESIRKEILNYSRTLKDLEETYAEFKELVENRIRIFLADQKVHQLSKWFEGEGVKVKGEITFDFIDKADLILLSKTPEFQQLIFEASVKSKNTEFILREVLSQNQKLKEVIQNELK</sequence>
<keyword evidence="2" id="KW-0812">Transmembrane</keyword>
<feature type="transmembrane region" description="Helical" evidence="2">
    <location>
        <begin position="21"/>
        <end position="40"/>
    </location>
</feature>
<keyword evidence="2" id="KW-1133">Transmembrane helix</keyword>
<feature type="coiled-coil region" evidence="1">
    <location>
        <begin position="131"/>
        <end position="158"/>
    </location>
</feature>
<proteinExistence type="predicted"/>
<evidence type="ECO:0000256" key="1">
    <source>
        <dbReference type="SAM" id="Coils"/>
    </source>
</evidence>
<organism evidence="3 4">
    <name type="scientific">Algoriphagus boseongensis</name>
    <dbReference type="NCBI Taxonomy" id="1442587"/>
    <lineage>
        <taxon>Bacteria</taxon>
        <taxon>Pseudomonadati</taxon>
        <taxon>Bacteroidota</taxon>
        <taxon>Cytophagia</taxon>
        <taxon>Cytophagales</taxon>
        <taxon>Cyclobacteriaceae</taxon>
        <taxon>Algoriphagus</taxon>
    </lineage>
</organism>